<proteinExistence type="inferred from homology"/>
<feature type="transmembrane region" description="Helical" evidence="8">
    <location>
        <begin position="624"/>
        <end position="647"/>
    </location>
</feature>
<evidence type="ECO:0000313" key="11">
    <source>
        <dbReference type="Proteomes" id="UP001595751"/>
    </source>
</evidence>
<evidence type="ECO:0000256" key="8">
    <source>
        <dbReference type="SAM" id="Phobius"/>
    </source>
</evidence>
<evidence type="ECO:0000259" key="9">
    <source>
        <dbReference type="PROSITE" id="PS50156"/>
    </source>
</evidence>
<dbReference type="RefSeq" id="WP_065421420.1">
    <property type="nucleotide sequence ID" value="NZ_CP047211.1"/>
</dbReference>
<keyword evidence="11" id="KW-1185">Reference proteome</keyword>
<comment type="subcellular location">
    <subcellularLocation>
        <location evidence="1">Cell membrane</location>
        <topology evidence="1">Multi-pass membrane protein</topology>
    </subcellularLocation>
</comment>
<dbReference type="SUPFAM" id="SSF82866">
    <property type="entry name" value="Multidrug efflux transporter AcrB transmembrane domain"/>
    <property type="match status" value="2"/>
</dbReference>
<protein>
    <submittedName>
        <fullName evidence="10">MMPL family transporter</fullName>
    </submittedName>
</protein>
<feature type="transmembrane region" description="Helical" evidence="8">
    <location>
        <begin position="283"/>
        <end position="304"/>
    </location>
</feature>
<dbReference type="InterPro" id="IPR000731">
    <property type="entry name" value="SSD"/>
</dbReference>
<feature type="transmembrane region" description="Helical" evidence="8">
    <location>
        <begin position="552"/>
        <end position="574"/>
    </location>
</feature>
<evidence type="ECO:0000256" key="5">
    <source>
        <dbReference type="ARBA" id="ARBA00022989"/>
    </source>
</evidence>
<gene>
    <name evidence="10" type="ORF">ACFORJ_10650</name>
</gene>
<evidence type="ECO:0000256" key="3">
    <source>
        <dbReference type="ARBA" id="ARBA00022475"/>
    </source>
</evidence>
<dbReference type="Gene3D" id="1.20.1640.10">
    <property type="entry name" value="Multidrug efflux transporter AcrB transmembrane domain"/>
    <property type="match status" value="2"/>
</dbReference>
<dbReference type="Pfam" id="PF03176">
    <property type="entry name" value="MMPL"/>
    <property type="match status" value="2"/>
</dbReference>
<comment type="similarity">
    <text evidence="2">Belongs to the resistance-nodulation-cell division (RND) (TC 2.A.6) family. MmpL subfamily.</text>
</comment>
<sequence length="889" mass="93013">MFYRWGAFAYRHRVITPLVLVVGLLALFIFSGTKLGDRLDQEGWDDPGSDSTAAAVLEEKTFGRDNSGDVIVLVDAPDGATVDDPGLKQRVNEHFARLQAENSQYVDHVTSYFSNNQAVLATPDKKTAFVAIGLKGTGNDVLKNYRAIEDKIPVAGVDMEVAGATPVAGALDSGMADDIGRAELIGLPIVAILLLLVFGGVVAASMPLIVGILSIAGSLGILSMLASVTQVNAFAQSVVTLLGLGLAIDYGLFMVSRFREEMAEGVPVPQAVANTTATAGKTVVFSAAMVAVALSGLLLFPQAFLKSVAYGAISAVALAALLSLSVLPALFALLGKNIDKWSIRRAGRTREQSMNSLWGRIPAWAMKHSKLVTVAVCFGLLALTLPLIGIKFGGINETYLPPANETRVAQERFDANFPTMRTDPVKLVIEDGGNPRAVGEIYQKANQVEGLTDRFKIARPTKDGVTVLSAGIADRKDNARVVEQLRDIAVPQGAKVYIGGTPTMEVESIEALFDKLPWMILYMVVATFILMALVFGSIILPAKAIIMTALGLGATLGVLTAMFVDGVGAGLFGFTPGPLMSPVLVLIIAIIYGLSTDYEVFLVSRMVEDREAGAATPHAIQFGTANTGGIITAAALIMIVVAGAFGFSDIVMMKYIAFGMIAALFLDATIIRMLLVPAVMKLLGDDCWWAPQWVKRMSERLGHGSAVPSPVGRVPEMAGAPAAPSGVAEAPAGSATAVGAASAARGVSYADAPLDDAHRTAEQPKAPPLPAHTESGEPIYEGELVEEDPAAGFGGLDPHDDFVAGYAGDADFDAAAAAAAGEEPIHVPEGRLTVRDIMLRLEWERREALGPGGSSGDAGHGGAGHGAHRDAGRGGAASGESDPGPVDNR</sequence>
<feature type="transmembrane region" description="Helical" evidence="8">
    <location>
        <begin position="12"/>
        <end position="30"/>
    </location>
</feature>
<keyword evidence="6 8" id="KW-0472">Membrane</keyword>
<feature type="transmembrane region" description="Helical" evidence="8">
    <location>
        <begin position="310"/>
        <end position="335"/>
    </location>
</feature>
<feature type="domain" description="SSD" evidence="9">
    <location>
        <begin position="208"/>
        <end position="333"/>
    </location>
</feature>
<evidence type="ECO:0000313" key="10">
    <source>
        <dbReference type="EMBL" id="MFC3850620.1"/>
    </source>
</evidence>
<feature type="region of interest" description="Disordered" evidence="7">
    <location>
        <begin position="848"/>
        <end position="889"/>
    </location>
</feature>
<organism evidence="10 11">
    <name type="scientific">Corynebacterium hansenii</name>
    <dbReference type="NCBI Taxonomy" id="394964"/>
    <lineage>
        <taxon>Bacteria</taxon>
        <taxon>Bacillati</taxon>
        <taxon>Actinomycetota</taxon>
        <taxon>Actinomycetes</taxon>
        <taxon>Mycobacteriales</taxon>
        <taxon>Corynebacteriaceae</taxon>
        <taxon>Corynebacterium</taxon>
    </lineage>
</organism>
<dbReference type="InterPro" id="IPR004869">
    <property type="entry name" value="MMPL_dom"/>
</dbReference>
<accession>A0ABV7ZU23</accession>
<feature type="transmembrane region" description="Helical" evidence="8">
    <location>
        <begin position="233"/>
        <end position="253"/>
    </location>
</feature>
<evidence type="ECO:0000256" key="2">
    <source>
        <dbReference type="ARBA" id="ARBA00010157"/>
    </source>
</evidence>
<feature type="transmembrane region" description="Helical" evidence="8">
    <location>
        <begin position="184"/>
        <end position="213"/>
    </location>
</feature>
<keyword evidence="3" id="KW-1003">Cell membrane</keyword>
<dbReference type="PROSITE" id="PS50156">
    <property type="entry name" value="SSD"/>
    <property type="match status" value="1"/>
</dbReference>
<evidence type="ECO:0000256" key="1">
    <source>
        <dbReference type="ARBA" id="ARBA00004651"/>
    </source>
</evidence>
<comment type="caution">
    <text evidence="10">The sequence shown here is derived from an EMBL/GenBank/DDBJ whole genome shotgun (WGS) entry which is preliminary data.</text>
</comment>
<dbReference type="EMBL" id="JBHRZN010000003">
    <property type="protein sequence ID" value="MFC3850620.1"/>
    <property type="molecule type" value="Genomic_DNA"/>
</dbReference>
<feature type="transmembrane region" description="Helical" evidence="8">
    <location>
        <begin position="519"/>
        <end position="540"/>
    </location>
</feature>
<evidence type="ECO:0000256" key="7">
    <source>
        <dbReference type="SAM" id="MobiDB-lite"/>
    </source>
</evidence>
<dbReference type="InterPro" id="IPR050545">
    <property type="entry name" value="Mycobact_MmpL"/>
</dbReference>
<keyword evidence="5 8" id="KW-1133">Transmembrane helix</keyword>
<evidence type="ECO:0000256" key="6">
    <source>
        <dbReference type="ARBA" id="ARBA00023136"/>
    </source>
</evidence>
<dbReference type="PANTHER" id="PTHR33406">
    <property type="entry name" value="MEMBRANE PROTEIN MJ1562-RELATED"/>
    <property type="match status" value="1"/>
</dbReference>
<feature type="transmembrane region" description="Helical" evidence="8">
    <location>
        <begin position="371"/>
        <end position="390"/>
    </location>
</feature>
<dbReference type="PANTHER" id="PTHR33406:SF11">
    <property type="entry name" value="MEMBRANE PROTEIN SCO6666-RELATED"/>
    <property type="match status" value="1"/>
</dbReference>
<name>A0ABV7ZU23_9CORY</name>
<dbReference type="Proteomes" id="UP001595751">
    <property type="component" value="Unassembled WGS sequence"/>
</dbReference>
<evidence type="ECO:0000256" key="4">
    <source>
        <dbReference type="ARBA" id="ARBA00022692"/>
    </source>
</evidence>
<feature type="compositionally biased region" description="Gly residues" evidence="7">
    <location>
        <begin position="850"/>
        <end position="865"/>
    </location>
</feature>
<feature type="transmembrane region" description="Helical" evidence="8">
    <location>
        <begin position="580"/>
        <end position="603"/>
    </location>
</feature>
<feature type="transmembrane region" description="Helical" evidence="8">
    <location>
        <begin position="653"/>
        <end position="675"/>
    </location>
</feature>
<keyword evidence="4 8" id="KW-0812">Transmembrane</keyword>
<reference evidence="11" key="1">
    <citation type="journal article" date="2019" name="Int. J. Syst. Evol. Microbiol.">
        <title>The Global Catalogue of Microorganisms (GCM) 10K type strain sequencing project: providing services to taxonomists for standard genome sequencing and annotation.</title>
        <authorList>
            <consortium name="The Broad Institute Genomics Platform"/>
            <consortium name="The Broad Institute Genome Sequencing Center for Infectious Disease"/>
            <person name="Wu L."/>
            <person name="Ma J."/>
        </authorList>
    </citation>
    <scope>NUCLEOTIDE SEQUENCE [LARGE SCALE GENOMIC DNA]</scope>
    <source>
        <strain evidence="11">CCUG 53252</strain>
    </source>
</reference>